<evidence type="ECO:0000256" key="1">
    <source>
        <dbReference type="ARBA" id="ARBA00004123"/>
    </source>
</evidence>
<dbReference type="EMBL" id="BN001303">
    <property type="protein sequence ID" value="CBF76195.1"/>
    <property type="molecule type" value="Genomic_DNA"/>
</dbReference>
<dbReference type="GO" id="GO:0006351">
    <property type="term" value="P:DNA-templated transcription"/>
    <property type="evidence" value="ECO:0007669"/>
    <property type="project" value="InterPro"/>
</dbReference>
<dbReference type="STRING" id="227321.C8V830"/>
<evidence type="ECO:0000256" key="2">
    <source>
        <dbReference type="ARBA" id="ARBA00022723"/>
    </source>
</evidence>
<evidence type="ECO:0000259" key="8">
    <source>
        <dbReference type="PROSITE" id="PS50048"/>
    </source>
</evidence>
<evidence type="ECO:0000256" key="3">
    <source>
        <dbReference type="ARBA" id="ARBA00023015"/>
    </source>
</evidence>
<dbReference type="VEuPathDB" id="FungiDB:AN5052"/>
<name>C8V830_EMENI</name>
<dbReference type="HOGENOM" id="CLU_013296_2_1_1"/>
<dbReference type="OMA" id="PMRTHKS"/>
<keyword evidence="4" id="KW-0238">DNA-binding</keyword>
<keyword evidence="3" id="KW-0805">Transcription regulation</keyword>
<dbReference type="CDD" id="cd00067">
    <property type="entry name" value="GAL4"/>
    <property type="match status" value="1"/>
</dbReference>
<dbReference type="SUPFAM" id="SSF57701">
    <property type="entry name" value="Zn2/Cys6 DNA-binding domain"/>
    <property type="match status" value="1"/>
</dbReference>
<dbReference type="PANTHER" id="PTHR31001:SF61">
    <property type="entry name" value="ZN(II)2CYS6 TRANSCRIPTION FACTOR (EUROFUNG)"/>
    <property type="match status" value="1"/>
</dbReference>
<evidence type="ECO:0000313" key="10">
    <source>
        <dbReference type="Proteomes" id="UP000000560"/>
    </source>
</evidence>
<proteinExistence type="predicted"/>
<dbReference type="RefSeq" id="XP_050467565.1">
    <property type="nucleotide sequence ID" value="XM_050611548.1"/>
</dbReference>
<keyword evidence="2" id="KW-0479">Metal-binding</keyword>
<dbReference type="OrthoDB" id="4898680at2759"/>
<comment type="subcellular location">
    <subcellularLocation>
        <location evidence="1">Nucleus</location>
    </subcellularLocation>
</comment>
<dbReference type="PROSITE" id="PS00463">
    <property type="entry name" value="ZN2_CY6_FUNGAL_1"/>
    <property type="match status" value="1"/>
</dbReference>
<dbReference type="InterPro" id="IPR001138">
    <property type="entry name" value="Zn2Cys6_DnaBD"/>
</dbReference>
<evidence type="ECO:0000256" key="7">
    <source>
        <dbReference type="SAM" id="MobiDB-lite"/>
    </source>
</evidence>
<dbReference type="GeneID" id="2872854"/>
<dbReference type="InterPro" id="IPR036864">
    <property type="entry name" value="Zn2-C6_fun-type_DNA-bd_sf"/>
</dbReference>
<accession>C8V830</accession>
<dbReference type="GO" id="GO:0008270">
    <property type="term" value="F:zinc ion binding"/>
    <property type="evidence" value="ECO:0007669"/>
    <property type="project" value="InterPro"/>
</dbReference>
<dbReference type="SMART" id="SM00066">
    <property type="entry name" value="GAL4"/>
    <property type="match status" value="1"/>
</dbReference>
<dbReference type="InterPro" id="IPR007219">
    <property type="entry name" value="XnlR_reg_dom"/>
</dbReference>
<dbReference type="InterPro" id="IPR050613">
    <property type="entry name" value="Sec_Metabolite_Reg"/>
</dbReference>
<evidence type="ECO:0000256" key="4">
    <source>
        <dbReference type="ARBA" id="ARBA00023125"/>
    </source>
</evidence>
<dbReference type="SMART" id="SM00906">
    <property type="entry name" value="Fungal_trans"/>
    <property type="match status" value="1"/>
</dbReference>
<evidence type="ECO:0000256" key="6">
    <source>
        <dbReference type="ARBA" id="ARBA00023242"/>
    </source>
</evidence>
<feature type="region of interest" description="Disordered" evidence="7">
    <location>
        <begin position="51"/>
        <end position="90"/>
    </location>
</feature>
<keyword evidence="6" id="KW-0539">Nucleus</keyword>
<reference evidence="10" key="1">
    <citation type="journal article" date="2005" name="Nature">
        <title>Sequencing of Aspergillus nidulans and comparative analysis with A. fumigatus and A. oryzae.</title>
        <authorList>
            <person name="Galagan J.E."/>
            <person name="Calvo S.E."/>
            <person name="Cuomo C."/>
            <person name="Ma L.J."/>
            <person name="Wortman J.R."/>
            <person name="Batzoglou S."/>
            <person name="Lee S.I."/>
            <person name="Basturkmen M."/>
            <person name="Spevak C.C."/>
            <person name="Clutterbuck J."/>
            <person name="Kapitonov V."/>
            <person name="Jurka J."/>
            <person name="Scazzocchio C."/>
            <person name="Farman M."/>
            <person name="Butler J."/>
            <person name="Purcell S."/>
            <person name="Harris S."/>
            <person name="Braus G.H."/>
            <person name="Draht O."/>
            <person name="Busch S."/>
            <person name="D'Enfert C."/>
            <person name="Bouchier C."/>
            <person name="Goldman G.H."/>
            <person name="Bell-Pedersen D."/>
            <person name="Griffiths-Jones S."/>
            <person name="Doonan J.H."/>
            <person name="Yu J."/>
            <person name="Vienken K."/>
            <person name="Pain A."/>
            <person name="Freitag M."/>
            <person name="Selker E.U."/>
            <person name="Archer D.B."/>
            <person name="Penalva M.A."/>
            <person name="Oakley B.R."/>
            <person name="Momany M."/>
            <person name="Tanaka T."/>
            <person name="Kumagai T."/>
            <person name="Asai K."/>
            <person name="Machida M."/>
            <person name="Nierman W.C."/>
            <person name="Denning D.W."/>
            <person name="Caddick M."/>
            <person name="Hynes M."/>
            <person name="Paoletti M."/>
            <person name="Fischer R."/>
            <person name="Miller B."/>
            <person name="Dyer P."/>
            <person name="Sachs M.S."/>
            <person name="Osmani S.A."/>
            <person name="Birren B.W."/>
        </authorList>
    </citation>
    <scope>NUCLEOTIDE SEQUENCE [LARGE SCALE GENOMIC DNA]</scope>
    <source>
        <strain evidence="10">FGSC A4 / ATCC 38163 / CBS 112.46 / NRRL 194 / M139</strain>
    </source>
</reference>
<dbReference type="InParanoid" id="C8V830"/>
<keyword evidence="5" id="KW-0804">Transcription</keyword>
<dbReference type="Proteomes" id="UP000000560">
    <property type="component" value="Chromosome III"/>
</dbReference>
<dbReference type="GO" id="GO:0005634">
    <property type="term" value="C:nucleus"/>
    <property type="evidence" value="ECO:0007669"/>
    <property type="project" value="UniProtKB-SubCell"/>
</dbReference>
<dbReference type="PROSITE" id="PS50048">
    <property type="entry name" value="ZN2_CY6_FUNGAL_2"/>
    <property type="match status" value="1"/>
</dbReference>
<dbReference type="Pfam" id="PF00172">
    <property type="entry name" value="Zn_clus"/>
    <property type="match status" value="1"/>
</dbReference>
<dbReference type="CDD" id="cd12148">
    <property type="entry name" value="fungal_TF_MHR"/>
    <property type="match status" value="1"/>
</dbReference>
<dbReference type="PANTHER" id="PTHR31001">
    <property type="entry name" value="UNCHARACTERIZED TRANSCRIPTIONAL REGULATORY PROTEIN"/>
    <property type="match status" value="1"/>
</dbReference>
<feature type="domain" description="Zn(2)-C6 fungal-type" evidence="8">
    <location>
        <begin position="16"/>
        <end position="48"/>
    </location>
</feature>
<reference evidence="10" key="2">
    <citation type="journal article" date="2009" name="Fungal Genet. Biol.">
        <title>The 2008 update of the Aspergillus nidulans genome annotation: a community effort.</title>
        <authorList>
            <person name="Wortman J.R."/>
            <person name="Gilsenan J.M."/>
            <person name="Joardar V."/>
            <person name="Deegan J."/>
            <person name="Clutterbuck J."/>
            <person name="Andersen M.R."/>
            <person name="Archer D."/>
            <person name="Bencina M."/>
            <person name="Braus G."/>
            <person name="Coutinho P."/>
            <person name="von Dohren H."/>
            <person name="Doonan J."/>
            <person name="Driessen A.J."/>
            <person name="Durek P."/>
            <person name="Espeso E."/>
            <person name="Fekete E."/>
            <person name="Flipphi M."/>
            <person name="Estrada C.G."/>
            <person name="Geysens S."/>
            <person name="Goldman G."/>
            <person name="de Groot P.W."/>
            <person name="Hansen K."/>
            <person name="Harris S.D."/>
            <person name="Heinekamp T."/>
            <person name="Helmstaedt K."/>
            <person name="Henrissat B."/>
            <person name="Hofmann G."/>
            <person name="Homan T."/>
            <person name="Horio T."/>
            <person name="Horiuchi H."/>
            <person name="James S."/>
            <person name="Jones M."/>
            <person name="Karaffa L."/>
            <person name="Karanyi Z."/>
            <person name="Kato M."/>
            <person name="Keller N."/>
            <person name="Kelly D.E."/>
            <person name="Kiel J.A."/>
            <person name="Kim J.M."/>
            <person name="van der Klei I.J."/>
            <person name="Klis F.M."/>
            <person name="Kovalchuk A."/>
            <person name="Krasevec N."/>
            <person name="Kubicek C.P."/>
            <person name="Liu B."/>
            <person name="Maccabe A."/>
            <person name="Meyer V."/>
            <person name="Mirabito P."/>
            <person name="Miskei M."/>
            <person name="Mos M."/>
            <person name="Mullins J."/>
            <person name="Nelson D.R."/>
            <person name="Nielsen J."/>
            <person name="Oakley B.R."/>
            <person name="Osmani S.A."/>
            <person name="Pakula T."/>
            <person name="Paszewski A."/>
            <person name="Paulsen I."/>
            <person name="Pilsyk S."/>
            <person name="Pocsi I."/>
            <person name="Punt P.J."/>
            <person name="Ram A.F."/>
            <person name="Ren Q."/>
            <person name="Robellet X."/>
            <person name="Robson G."/>
            <person name="Seiboth B."/>
            <person name="van Solingen P."/>
            <person name="Specht T."/>
            <person name="Sun J."/>
            <person name="Taheri-Talesh N."/>
            <person name="Takeshita N."/>
            <person name="Ussery D."/>
            <person name="vanKuyk P.A."/>
            <person name="Visser H."/>
            <person name="van de Vondervoort P.J."/>
            <person name="de Vries R.P."/>
            <person name="Walton J."/>
            <person name="Xiang X."/>
            <person name="Xiong Y."/>
            <person name="Zeng A.P."/>
            <person name="Brandt B.W."/>
            <person name="Cornell M.J."/>
            <person name="van den Hondel C.A."/>
            <person name="Visser J."/>
            <person name="Oliver S.G."/>
            <person name="Turner G."/>
        </authorList>
    </citation>
    <scope>GENOME REANNOTATION</scope>
    <source>
        <strain evidence="10">FGSC A4 / ATCC 38163 / CBS 112.46 / NRRL 194 / M139</strain>
    </source>
</reference>
<evidence type="ECO:0000313" key="9">
    <source>
        <dbReference type="EMBL" id="CBF76195.1"/>
    </source>
</evidence>
<keyword evidence="10" id="KW-1185">Reference proteome</keyword>
<evidence type="ECO:0000256" key="5">
    <source>
        <dbReference type="ARBA" id="ARBA00023163"/>
    </source>
</evidence>
<protein>
    <submittedName>
        <fullName evidence="9">Zn(II)2Cys6 transcription factor (Eurofung)</fullName>
    </submittedName>
</protein>
<dbReference type="KEGG" id="ani:ANIA_05052"/>
<organism evidence="9 10">
    <name type="scientific">Emericella nidulans (strain FGSC A4 / ATCC 38163 / CBS 112.46 / NRRL 194 / M139)</name>
    <name type="common">Aspergillus nidulans</name>
    <dbReference type="NCBI Taxonomy" id="227321"/>
    <lineage>
        <taxon>Eukaryota</taxon>
        <taxon>Fungi</taxon>
        <taxon>Dikarya</taxon>
        <taxon>Ascomycota</taxon>
        <taxon>Pezizomycotina</taxon>
        <taxon>Eurotiomycetes</taxon>
        <taxon>Eurotiomycetidae</taxon>
        <taxon>Eurotiales</taxon>
        <taxon>Aspergillaceae</taxon>
        <taxon>Aspergillus</taxon>
        <taxon>Aspergillus subgen. Nidulantes</taxon>
    </lineage>
</organism>
<dbReference type="Gene3D" id="4.10.240.10">
    <property type="entry name" value="Zn(2)-C6 fungal-type DNA-binding domain"/>
    <property type="match status" value="1"/>
</dbReference>
<dbReference type="AlphaFoldDB" id="C8V830"/>
<feature type="compositionally biased region" description="Low complexity" evidence="7">
    <location>
        <begin position="72"/>
        <end position="90"/>
    </location>
</feature>
<dbReference type="eggNOG" id="ENOG502SJR6">
    <property type="taxonomic scope" value="Eukaryota"/>
</dbReference>
<dbReference type="Pfam" id="PF04082">
    <property type="entry name" value="Fungal_trans"/>
    <property type="match status" value="1"/>
</dbReference>
<dbReference type="GO" id="GO:0000981">
    <property type="term" value="F:DNA-binding transcription factor activity, RNA polymerase II-specific"/>
    <property type="evidence" value="ECO:0007669"/>
    <property type="project" value="InterPro"/>
</dbReference>
<gene>
    <name evidence="9" type="ORF">ANIA_05052</name>
</gene>
<sequence>MTDSTPAIRRNGLLQSCEPCRKSKLKCDHGRPVCGRCIAKNITQRCFYHPAPMTKDASQPPSYRPAKRPRTESSLTPSPEPTSASGTASASASASTVQYGLRLAAADQRPSTTPGYLGSTSFSAVFSEHRANISFEEGNHAPDGVLSKLTDGYRLESGLEVIKFLYRNNIWEILIRKFYAGHLMAVVSNLIIRAIIISLRRIFDAIDREKDVEKQLRDLVQRIFQSSAHPLTSHASMTVEEYFASFTDENLRWEVVGLVLATAGIAMMSTSDDDPDVLRVAPDAQGAEMLRSRLVEASRTCLLFCATAASVNELLGFYQYNDMLLRTQYYGDTSTPCSHDTNIATNDSIGYAAWRKLGNLTATIYAAGLHQESTRAQNCPPFLHQWRKMCFAAAFYADKSLSTFVGRPPFINYRYCSISPPLDIKDEDLIAGEEQLRRAMANLDSSGWNTKGNTLRGSLLRLRFHLAVLREQALEIALGNYDDKTILSKYNELIQTAQNQWQSCPVYLRHDQYIPNGESPNITFARRHIYLDYLYTLFLVQRMVVKRTNTSQEALFMTSREVLAIILEVTGERHPGVDMSRHHSWIVLYYGLPSASTLAFELLRQTQEPGPHPVMPPRPEIIRNLSVFVSCLSWVATPGQGNYRTCKAVEKKLSDILDQILDPKPDPQPVQGFLDASGGYPDHDAAGLYSLLNWYAPNNIDLDSFESPAKDEFLF</sequence>
<dbReference type="GO" id="GO:0003677">
    <property type="term" value="F:DNA binding"/>
    <property type="evidence" value="ECO:0007669"/>
    <property type="project" value="UniProtKB-KW"/>
</dbReference>